<accession>D2VQQ4</accession>
<dbReference type="SUPFAM" id="SSF53613">
    <property type="entry name" value="Ribokinase-like"/>
    <property type="match status" value="1"/>
</dbReference>
<evidence type="ECO:0000313" key="2">
    <source>
        <dbReference type="Proteomes" id="UP000006671"/>
    </source>
</evidence>
<dbReference type="OrthoDB" id="204058at2759"/>
<protein>
    <submittedName>
        <fullName evidence="1">Predicted protein</fullName>
    </submittedName>
</protein>
<dbReference type="InterPro" id="IPR052562">
    <property type="entry name" value="Ketohexokinase-related"/>
</dbReference>
<gene>
    <name evidence="1" type="ORF">NAEGRDRAFT_71309</name>
</gene>
<dbReference type="Proteomes" id="UP000006671">
    <property type="component" value="Unassembled WGS sequence"/>
</dbReference>
<dbReference type="PANTHER" id="PTHR42774:SF3">
    <property type="entry name" value="KETOHEXOKINASE"/>
    <property type="match status" value="1"/>
</dbReference>
<dbReference type="EMBL" id="GG738889">
    <property type="protein sequence ID" value="EFC40913.1"/>
    <property type="molecule type" value="Genomic_DNA"/>
</dbReference>
<dbReference type="InParanoid" id="D2VQQ4"/>
<sequence>MGLDLSGFVVSPNCQSSFSYIMVTPSRDSNEAFDRTIVNTPLSEGFQFKELESYCKEDNLGEIDLLFLDGRYANVAIEYIDAMDCRGCIVMECERMRFGYELNCFLELISKSNVITISEGFGKEYLDYYMNQNEEIKEWMQQVDISNELISLHLLYSLLKQTKNKIPNFLIQTLGSKGSICMIQKVDMEETQVKSFSDIISLETISSSPQTQDFSFSITDHLGVQHYYTIIYCQAYSNNELPIVDGTGAGDSFNAATLYTLQQFIAKDIPVDLSSLKKLLKFSSISAVYCCSAVGARTRIIDSKTAREIWNEL</sequence>
<dbReference type="STRING" id="5762.D2VQQ4"/>
<evidence type="ECO:0000313" key="1">
    <source>
        <dbReference type="EMBL" id="EFC40913.1"/>
    </source>
</evidence>
<reference evidence="1 2" key="1">
    <citation type="journal article" date="2010" name="Cell">
        <title>The genome of Naegleria gruberi illuminates early eukaryotic versatility.</title>
        <authorList>
            <person name="Fritz-Laylin L.K."/>
            <person name="Prochnik S.E."/>
            <person name="Ginger M.L."/>
            <person name="Dacks J.B."/>
            <person name="Carpenter M.L."/>
            <person name="Field M.C."/>
            <person name="Kuo A."/>
            <person name="Paredez A."/>
            <person name="Chapman J."/>
            <person name="Pham J."/>
            <person name="Shu S."/>
            <person name="Neupane R."/>
            <person name="Cipriano M."/>
            <person name="Mancuso J."/>
            <person name="Tu H."/>
            <person name="Salamov A."/>
            <person name="Lindquist E."/>
            <person name="Shapiro H."/>
            <person name="Lucas S."/>
            <person name="Grigoriev I.V."/>
            <person name="Cande W.Z."/>
            <person name="Fulton C."/>
            <person name="Rokhsar D.S."/>
            <person name="Dawson S.C."/>
        </authorList>
    </citation>
    <scope>NUCLEOTIDE SEQUENCE [LARGE SCALE GENOMIC DNA]</scope>
    <source>
        <strain evidence="1 2">NEG-M</strain>
    </source>
</reference>
<dbReference type="KEGG" id="ngr:NAEGRDRAFT_71309"/>
<dbReference type="VEuPathDB" id="AmoebaDB:NAEGRDRAFT_71309"/>
<dbReference type="AlphaFoldDB" id="D2VQQ4"/>
<dbReference type="PANTHER" id="PTHR42774">
    <property type="entry name" value="PHOSPHOTRANSFERASE SYSTEM TRANSPORT PROTEIN"/>
    <property type="match status" value="1"/>
</dbReference>
<keyword evidence="2" id="KW-1185">Reference proteome</keyword>
<name>D2VQQ4_NAEGR</name>
<dbReference type="GeneID" id="8855628"/>
<organism evidence="2">
    <name type="scientific">Naegleria gruberi</name>
    <name type="common">Amoeba</name>
    <dbReference type="NCBI Taxonomy" id="5762"/>
    <lineage>
        <taxon>Eukaryota</taxon>
        <taxon>Discoba</taxon>
        <taxon>Heterolobosea</taxon>
        <taxon>Tetramitia</taxon>
        <taxon>Eutetramitia</taxon>
        <taxon>Vahlkampfiidae</taxon>
        <taxon>Naegleria</taxon>
    </lineage>
</organism>
<dbReference type="Gene3D" id="3.40.1190.20">
    <property type="match status" value="1"/>
</dbReference>
<dbReference type="RefSeq" id="XP_002673657.1">
    <property type="nucleotide sequence ID" value="XM_002673611.1"/>
</dbReference>
<dbReference type="InterPro" id="IPR029056">
    <property type="entry name" value="Ribokinase-like"/>
</dbReference>
<proteinExistence type="predicted"/>